<evidence type="ECO:0000313" key="9">
    <source>
        <dbReference type="EMBL" id="JAR89914.1"/>
    </source>
</evidence>
<feature type="compositionally biased region" description="Basic and acidic residues" evidence="5">
    <location>
        <begin position="78"/>
        <end position="89"/>
    </location>
</feature>
<evidence type="ECO:0000256" key="1">
    <source>
        <dbReference type="ARBA" id="ARBA00004123"/>
    </source>
</evidence>
<comment type="subcellular location">
    <subcellularLocation>
        <location evidence="1">Nucleus</location>
    </subcellularLocation>
</comment>
<name>A0A147BGQ6_IXORI</name>
<dbReference type="InterPro" id="IPR013930">
    <property type="entry name" value="RPAP1_N"/>
</dbReference>
<feature type="compositionally biased region" description="Basic and acidic residues" evidence="5">
    <location>
        <begin position="49"/>
        <end position="61"/>
    </location>
</feature>
<protein>
    <submittedName>
        <fullName evidence="9">Putative rna polymerase ii-associated protein 1 isoform x2</fullName>
    </submittedName>
</protein>
<dbReference type="Pfam" id="PF25766">
    <property type="entry name" value="TPR_RPAP1"/>
    <property type="match status" value="1"/>
</dbReference>
<dbReference type="PANTHER" id="PTHR21483:SF18">
    <property type="entry name" value="RNA POLYMERASE II-ASSOCIATED PROTEIN 1"/>
    <property type="match status" value="1"/>
</dbReference>
<dbReference type="InterPro" id="IPR013929">
    <property type="entry name" value="RPAP1_C"/>
</dbReference>
<evidence type="ECO:0000259" key="7">
    <source>
        <dbReference type="Pfam" id="PF08621"/>
    </source>
</evidence>
<accession>A0A147BGQ6</accession>
<evidence type="ECO:0000256" key="4">
    <source>
        <dbReference type="ARBA" id="ARBA00023242"/>
    </source>
</evidence>
<sequence>ENLERLQNMSHAEKVQARDQLLARLDPTVVSFLRSRRDAATKPGCSLEDGARTKVGPRPEDAAPVSPKKPHDSLGSTSEEKPTEKRLSLDESELPIRPSEAAQRWLHMDQVEEEKLEWMTMLPPAKEPDSKDPVVGRFDFEGNLVSPSAEIPTHHGLYHHGDSPQAAGYSTAEILQFLRSSVRSQRLLALQLLERMLTKHWEGRYAGLLAETDLADHLLGSGLAPLLRSALDDRSTLDAALVALRALVVSRPQEEVLKRAFLWCLGHRSPFLQPVKRVEGTNELTDLELSQADIVKALLRMDLLTRLSYVLRKCCPGANAVASTLLILARMARHSLQSATKILDHPGLMELVFEQFLPQHWGSPAVVSGKMAQAYGSPMWSALELVRSLAAAGRSLADTLLQRYPLEESLSAYLALDPSASRLPGSDCLCLALEAVRTWRVLLAYELAGGLCLALFPVVARRLQLCSCFELDGEAFDLEYGACLLHCLATLPAEVAREAAHGLGSILESCCGRWADWLARSDRAEASGEGISLVAAAVHCLAALRAPELRSSSPCATALVSLLQSHRFATLSTALMNCSLLTRATEPKERNLIGRAPCVAGGFELDNHCVSPPGISLLVASLARLLHIATTTSPDDPVWHQARDTLLCNAGILSYLRRLVGPGGCQAHVHCLHWCSGAELDMLHELVLLATSTSFQNRDDALLWHQVSLTLVGSCAPGFEDRVFSLLLSVVFRPEFARAEDTSKPRESASDIDACETLTSVTGSPVSMPADPCDDQQLAAVRNIYLDAVRQRFPKRELQALSLNWAEHPVLPLDWPYLPLEALCGEDVIPGACSLHAVLGCLRWVALLLRQRPQVLAAVPPLVHYCRLASVFLAGPDVFLDAEVQGLLLLVLCLLRRRKFLCATQKDLDLRSWPGLLPFSDFFPRLLEQFAGESYGDAVFACWLLVPLQAECDPHFRRLLFAEHPEALPLIRLLPSQSVVPLGRFLEPAEEDPVVLEAYAGHLLSGKLTPDKTPMLFEMATHGVASFVRSKADSPLGIRLLSLLQHSKHHEAAQKVLNWGRSTERPS</sequence>
<dbReference type="InterPro" id="IPR057989">
    <property type="entry name" value="TPR_RPAP1/MINIYO-like"/>
</dbReference>
<dbReference type="EMBL" id="GEGO01005490">
    <property type="protein sequence ID" value="JAR89914.1"/>
    <property type="molecule type" value="Transcribed_RNA"/>
</dbReference>
<feature type="domain" description="RPAP1/MINIYO-like TPR repeats" evidence="8">
    <location>
        <begin position="835"/>
        <end position="1032"/>
    </location>
</feature>
<dbReference type="PANTHER" id="PTHR21483">
    <property type="entry name" value="RNA POLYMERASE II-ASSOCIATED PROTEIN 1"/>
    <property type="match status" value="1"/>
</dbReference>
<reference evidence="9" key="1">
    <citation type="journal article" date="2018" name="PLoS Negl. Trop. Dis.">
        <title>Sialome diversity of ticks revealed by RNAseq of single tick salivary glands.</title>
        <authorList>
            <person name="Perner J."/>
            <person name="Kropackova S."/>
            <person name="Kopacek P."/>
            <person name="Ribeiro J.M."/>
        </authorList>
    </citation>
    <scope>NUCLEOTIDE SEQUENCE</scope>
    <source>
        <strain evidence="9">Siblings of single egg batch collected in Ceske Budejovice</strain>
        <tissue evidence="9">Salivary glands</tissue>
    </source>
</reference>
<feature type="non-terminal residue" evidence="9">
    <location>
        <position position="1"/>
    </location>
</feature>
<dbReference type="InterPro" id="IPR039913">
    <property type="entry name" value="RPAP1/Rba50"/>
</dbReference>
<dbReference type="Pfam" id="PF08621">
    <property type="entry name" value="RPAP1_N"/>
    <property type="match status" value="1"/>
</dbReference>
<evidence type="ECO:0000259" key="6">
    <source>
        <dbReference type="Pfam" id="PF08620"/>
    </source>
</evidence>
<feature type="region of interest" description="Disordered" evidence="5">
    <location>
        <begin position="35"/>
        <end position="96"/>
    </location>
</feature>
<organism evidence="9">
    <name type="scientific">Ixodes ricinus</name>
    <name type="common">Common tick</name>
    <name type="synonym">Acarus ricinus</name>
    <dbReference type="NCBI Taxonomy" id="34613"/>
    <lineage>
        <taxon>Eukaryota</taxon>
        <taxon>Metazoa</taxon>
        <taxon>Ecdysozoa</taxon>
        <taxon>Arthropoda</taxon>
        <taxon>Chelicerata</taxon>
        <taxon>Arachnida</taxon>
        <taxon>Acari</taxon>
        <taxon>Parasitiformes</taxon>
        <taxon>Ixodida</taxon>
        <taxon>Ixodoidea</taxon>
        <taxon>Ixodidae</taxon>
        <taxon>Ixodinae</taxon>
        <taxon>Ixodes</taxon>
    </lineage>
</organism>
<proteinExistence type="inferred from homology"/>
<keyword evidence="3" id="KW-0804">Transcription</keyword>
<dbReference type="AlphaFoldDB" id="A0A147BGQ6"/>
<dbReference type="GO" id="GO:0006366">
    <property type="term" value="P:transcription by RNA polymerase II"/>
    <property type="evidence" value="ECO:0007669"/>
    <property type="project" value="InterPro"/>
</dbReference>
<dbReference type="Pfam" id="PF08620">
    <property type="entry name" value="RPAP1_C"/>
    <property type="match status" value="1"/>
</dbReference>
<evidence type="ECO:0000259" key="8">
    <source>
        <dbReference type="Pfam" id="PF25766"/>
    </source>
</evidence>
<evidence type="ECO:0000256" key="5">
    <source>
        <dbReference type="SAM" id="MobiDB-lite"/>
    </source>
</evidence>
<evidence type="ECO:0000256" key="3">
    <source>
        <dbReference type="ARBA" id="ARBA00023163"/>
    </source>
</evidence>
<evidence type="ECO:0000256" key="2">
    <source>
        <dbReference type="ARBA" id="ARBA00009953"/>
    </source>
</evidence>
<comment type="similarity">
    <text evidence="2">Belongs to the RPAP1 family.</text>
</comment>
<keyword evidence="4" id="KW-0539">Nucleus</keyword>
<feature type="domain" description="RPAP1 C-terminal" evidence="6">
    <location>
        <begin position="137"/>
        <end position="199"/>
    </location>
</feature>
<feature type="domain" description="RPAP1 N-terminal" evidence="7">
    <location>
        <begin position="1"/>
        <end position="38"/>
    </location>
</feature>